<proteinExistence type="predicted"/>
<evidence type="ECO:0000256" key="1">
    <source>
        <dbReference type="SAM" id="MobiDB-lite"/>
    </source>
</evidence>
<comment type="caution">
    <text evidence="3">The sequence shown here is derived from an EMBL/GenBank/DDBJ whole genome shotgun (WGS) entry which is preliminary data.</text>
</comment>
<feature type="signal peptide" evidence="2">
    <location>
        <begin position="1"/>
        <end position="33"/>
    </location>
</feature>
<organism evidence="3 4">
    <name type="scientific">Streptosporangium pseudovulgare</name>
    <dbReference type="NCBI Taxonomy" id="35765"/>
    <lineage>
        <taxon>Bacteria</taxon>
        <taxon>Bacillati</taxon>
        <taxon>Actinomycetota</taxon>
        <taxon>Actinomycetes</taxon>
        <taxon>Streptosporangiales</taxon>
        <taxon>Streptosporangiaceae</taxon>
        <taxon>Streptosporangium</taxon>
    </lineage>
</organism>
<accession>A0ABQ2QZQ8</accession>
<dbReference type="EMBL" id="BMQJ01000008">
    <property type="protein sequence ID" value="GGQ02296.1"/>
    <property type="molecule type" value="Genomic_DNA"/>
</dbReference>
<protein>
    <recommendedName>
        <fullName evidence="5">Lipoprotein</fullName>
    </recommendedName>
</protein>
<gene>
    <name evidence="3" type="ORF">GCM10010140_35480</name>
</gene>
<dbReference type="Proteomes" id="UP000611554">
    <property type="component" value="Unassembled WGS sequence"/>
</dbReference>
<evidence type="ECO:0000313" key="3">
    <source>
        <dbReference type="EMBL" id="GGQ02296.1"/>
    </source>
</evidence>
<evidence type="ECO:0000256" key="2">
    <source>
        <dbReference type="SAM" id="SignalP"/>
    </source>
</evidence>
<feature type="chain" id="PRO_5047011144" description="Lipoprotein" evidence="2">
    <location>
        <begin position="34"/>
        <end position="301"/>
    </location>
</feature>
<reference evidence="4" key="1">
    <citation type="journal article" date="2019" name="Int. J. Syst. Evol. Microbiol.">
        <title>The Global Catalogue of Microorganisms (GCM) 10K type strain sequencing project: providing services to taxonomists for standard genome sequencing and annotation.</title>
        <authorList>
            <consortium name="The Broad Institute Genomics Platform"/>
            <consortium name="The Broad Institute Genome Sequencing Center for Infectious Disease"/>
            <person name="Wu L."/>
            <person name="Ma J."/>
        </authorList>
    </citation>
    <scope>NUCLEOTIDE SEQUENCE [LARGE SCALE GENOMIC DNA]</scope>
    <source>
        <strain evidence="4">JCM 3115</strain>
    </source>
</reference>
<evidence type="ECO:0008006" key="5">
    <source>
        <dbReference type="Google" id="ProtNLM"/>
    </source>
</evidence>
<keyword evidence="2" id="KW-0732">Signal</keyword>
<keyword evidence="4" id="KW-1185">Reference proteome</keyword>
<feature type="region of interest" description="Disordered" evidence="1">
    <location>
        <begin position="280"/>
        <end position="301"/>
    </location>
</feature>
<dbReference type="RefSeq" id="WP_189247581.1">
    <property type="nucleotide sequence ID" value="NZ_BMQJ01000008.1"/>
</dbReference>
<name>A0ABQ2QZQ8_9ACTN</name>
<sequence>MKATSRGRRLAVLAAALTAPVAIGLGGVANAQAATGSAATASAAAASAAAASTATVSIASDAADALKRQLGGSRGVEFAETITDTVVSGSQRGHRTVSRTEGVAQFGGGRIVATDSTDGTTRWISFADRAYGTGALFPTLPAGKDWVVSEDAARPDLTSGSLALDDPAVIKALLATTASKRSGGTHDGIRTTLYQGKITFAGLRKAVPGLRLASGAPLDAARLKAKLSWRLWLGQDQLVRRAWSSWTEPRYKGVTGDVVHVSDTRLTDWGTQARIVSPPEEKVTTPGDVAPNYAVNGATGD</sequence>
<evidence type="ECO:0000313" key="4">
    <source>
        <dbReference type="Proteomes" id="UP000611554"/>
    </source>
</evidence>